<dbReference type="InterPro" id="IPR036634">
    <property type="entry name" value="PRD_sf"/>
</dbReference>
<gene>
    <name evidence="9" type="ORF">NVS32_01010</name>
</gene>
<keyword evidence="5" id="KW-0804">Transcription</keyword>
<dbReference type="Gene3D" id="3.40.930.10">
    <property type="entry name" value="Mannitol-specific EII, Chain A"/>
    <property type="match status" value="1"/>
</dbReference>
<keyword evidence="4" id="KW-0010">Activator</keyword>
<dbReference type="InterPro" id="IPR013011">
    <property type="entry name" value="PTS_EIIB_2"/>
</dbReference>
<dbReference type="SUPFAM" id="SSF63520">
    <property type="entry name" value="PTS-regulatory domain, PRD"/>
    <property type="match status" value="2"/>
</dbReference>
<dbReference type="InterPro" id="IPR016152">
    <property type="entry name" value="PTrfase/Anion_transptr"/>
</dbReference>
<dbReference type="PROSITE" id="PS51094">
    <property type="entry name" value="PTS_EIIA_TYPE_2"/>
    <property type="match status" value="1"/>
</dbReference>
<evidence type="ECO:0000259" key="8">
    <source>
        <dbReference type="PROSITE" id="PS51372"/>
    </source>
</evidence>
<dbReference type="Gene3D" id="1.10.1790.10">
    <property type="entry name" value="PRD domain"/>
    <property type="match status" value="2"/>
</dbReference>
<dbReference type="CDD" id="cd05568">
    <property type="entry name" value="PTS_IIB_bgl_like"/>
    <property type="match status" value="1"/>
</dbReference>
<sequence length="634" mass="70208">MRTIELIHALLDDGGDSLEALAQRFGVSARTVRSHVHAANQVLEGVAQIRFARKVNAYELEVLDEDGFQAWLDRGTRIEKEQSGSFNRVPRILNYLLLTNAWVRIPDLAERLFVSSQSVSVDLREVEAELSNFGLLLVKRPRYGIRVEGPEINRRTCLASVISSSLVGCAENAEELSKQAKLIGKTVERVLGENNFSISSMAFQNLVVHLVVAIERIEQGCYVPMDSEQLERLMALPESITAQQLAKAIGNDFGMALPNSEVAFITIHLAGKHSIDALAQEVDADGTVISGSVWDVVGEILEAVRLSMRIDLRSDLELRMNLARHIVPLSVRLRYCMPARNPLLEETKLRYPLAWSMALEAGKVLEHRYGAIPNGDETGFLALSFALALERRRTPARKMRVLVVCASGMGSARLLRQRFNTEFGELLEQCDTCDAASVAAKDLADVDYVFSTVPLPNLPVPVCQINYFFDKDAGDGIRRILEGTPGFNAEALFSRELFFPHVKVKDKNSLLDMMGSAMVDAGVAGPQLLSSVRLREDAAPTCFGNYVAMPHPMEPVGSRTFVAVALLDDPICWDEWGHDVRAIFLVSYQSGGQVSDEAFSLLADLFTNNQAIERLIEEQSFECLLEELGKVTEQ</sequence>
<feature type="domain" description="PRD" evidence="8">
    <location>
        <begin position="171"/>
        <end position="279"/>
    </location>
</feature>
<evidence type="ECO:0000256" key="3">
    <source>
        <dbReference type="ARBA" id="ARBA00023015"/>
    </source>
</evidence>
<comment type="caution">
    <text evidence="9">The sequence shown here is derived from an EMBL/GenBank/DDBJ whole genome shotgun (WGS) entry which is preliminary data.</text>
</comment>
<evidence type="ECO:0000256" key="1">
    <source>
        <dbReference type="ARBA" id="ARBA00022679"/>
    </source>
</evidence>
<dbReference type="EMBL" id="JANSKA010000001">
    <property type="protein sequence ID" value="MCR9035540.1"/>
    <property type="molecule type" value="Genomic_DNA"/>
</dbReference>
<reference evidence="9 10" key="1">
    <citation type="submission" date="2022-08" db="EMBL/GenBank/DDBJ databases">
        <title>Tractidigestivibacter montrealensis type strain KD21.</title>
        <authorList>
            <person name="Diop K."/>
            <person name="Richard C."/>
            <person name="Routy B."/>
        </authorList>
    </citation>
    <scope>NUCLEOTIDE SEQUENCE [LARGE SCALE GENOMIC DNA]</scope>
    <source>
        <strain evidence="9 10">KD21</strain>
    </source>
</reference>
<organism evidence="9 10">
    <name type="scientific">Tractidigestivibacter montrealensis</name>
    <dbReference type="NCBI Taxonomy" id="2972466"/>
    <lineage>
        <taxon>Bacteria</taxon>
        <taxon>Bacillati</taxon>
        <taxon>Actinomycetota</taxon>
        <taxon>Coriobacteriia</taxon>
        <taxon>Coriobacteriales</taxon>
        <taxon>Atopobiaceae</taxon>
        <taxon>Tractidigestivibacter</taxon>
    </lineage>
</organism>
<dbReference type="InterPro" id="IPR050661">
    <property type="entry name" value="BglG_antiterminators"/>
</dbReference>
<dbReference type="Gene3D" id="3.40.50.2300">
    <property type="match status" value="1"/>
</dbReference>
<evidence type="ECO:0000256" key="2">
    <source>
        <dbReference type="ARBA" id="ARBA00022737"/>
    </source>
</evidence>
<dbReference type="InterPro" id="IPR036095">
    <property type="entry name" value="PTS_EIIB-like_sf"/>
</dbReference>
<evidence type="ECO:0000313" key="10">
    <source>
        <dbReference type="Proteomes" id="UP001204320"/>
    </source>
</evidence>
<feature type="domain" description="PRD" evidence="8">
    <location>
        <begin position="288"/>
        <end position="395"/>
    </location>
</feature>
<dbReference type="InterPro" id="IPR007737">
    <property type="entry name" value="Mga_HTH"/>
</dbReference>
<dbReference type="Pfam" id="PF00874">
    <property type="entry name" value="PRD"/>
    <property type="match status" value="2"/>
</dbReference>
<name>A0ABT1Z5R3_9ACTN</name>
<keyword evidence="3" id="KW-0805">Transcription regulation</keyword>
<dbReference type="PROSITE" id="PS51372">
    <property type="entry name" value="PRD_2"/>
    <property type="match status" value="2"/>
</dbReference>
<feature type="domain" description="PTS EIIB type-2" evidence="7">
    <location>
        <begin position="399"/>
        <end position="489"/>
    </location>
</feature>
<evidence type="ECO:0000259" key="7">
    <source>
        <dbReference type="PROSITE" id="PS51099"/>
    </source>
</evidence>
<protein>
    <submittedName>
        <fullName evidence="9">PRD domain-containing protein</fullName>
    </submittedName>
</protein>
<dbReference type="SUPFAM" id="SSF55804">
    <property type="entry name" value="Phoshotransferase/anion transport protein"/>
    <property type="match status" value="1"/>
</dbReference>
<dbReference type="Proteomes" id="UP001204320">
    <property type="component" value="Unassembled WGS sequence"/>
</dbReference>
<dbReference type="InterPro" id="IPR002178">
    <property type="entry name" value="PTS_EIIA_type-2_dom"/>
</dbReference>
<dbReference type="InterPro" id="IPR011608">
    <property type="entry name" value="PRD"/>
</dbReference>
<feature type="domain" description="PTS EIIA type-2" evidence="6">
    <location>
        <begin position="491"/>
        <end position="631"/>
    </location>
</feature>
<keyword evidence="1" id="KW-0808">Transferase</keyword>
<dbReference type="PROSITE" id="PS51099">
    <property type="entry name" value="PTS_EIIB_TYPE_2"/>
    <property type="match status" value="1"/>
</dbReference>
<dbReference type="PANTHER" id="PTHR30185:SF13">
    <property type="entry name" value="LICABCH OPERON REGULATOR-RELATED"/>
    <property type="match status" value="1"/>
</dbReference>
<proteinExistence type="predicted"/>
<dbReference type="Pfam" id="PF00359">
    <property type="entry name" value="PTS_EIIA_2"/>
    <property type="match status" value="1"/>
</dbReference>
<dbReference type="RefSeq" id="WP_258498377.1">
    <property type="nucleotide sequence ID" value="NZ_JANSKA010000001.1"/>
</dbReference>
<keyword evidence="10" id="KW-1185">Reference proteome</keyword>
<accession>A0ABT1Z5R3</accession>
<evidence type="ECO:0000259" key="6">
    <source>
        <dbReference type="PROSITE" id="PS51094"/>
    </source>
</evidence>
<dbReference type="SUPFAM" id="SSF52794">
    <property type="entry name" value="PTS system IIB component-like"/>
    <property type="match status" value="1"/>
</dbReference>
<dbReference type="PANTHER" id="PTHR30185">
    <property type="entry name" value="CRYPTIC BETA-GLUCOSIDE BGL OPERON ANTITERMINATOR"/>
    <property type="match status" value="1"/>
</dbReference>
<evidence type="ECO:0000256" key="4">
    <source>
        <dbReference type="ARBA" id="ARBA00023159"/>
    </source>
</evidence>
<evidence type="ECO:0000256" key="5">
    <source>
        <dbReference type="ARBA" id="ARBA00023163"/>
    </source>
</evidence>
<keyword evidence="2" id="KW-0677">Repeat</keyword>
<evidence type="ECO:0000313" key="9">
    <source>
        <dbReference type="EMBL" id="MCR9035540.1"/>
    </source>
</evidence>
<dbReference type="Pfam" id="PF05043">
    <property type="entry name" value="Mga"/>
    <property type="match status" value="1"/>
</dbReference>